<gene>
    <name evidence="2" type="ORF">LAUMK142_00102</name>
</gene>
<dbReference type="RefSeq" id="WP_036399332.1">
    <property type="nucleotide sequence ID" value="NZ_JAIENV010000018.1"/>
</dbReference>
<dbReference type="InterPro" id="IPR021320">
    <property type="entry name" value="DUF2905"/>
</dbReference>
<dbReference type="PANTHER" id="PTHR36443:SF1">
    <property type="entry name" value="BSR5223 PROTEIN"/>
    <property type="match status" value="1"/>
</dbReference>
<dbReference type="Pfam" id="PF11146">
    <property type="entry name" value="DUF2905"/>
    <property type="match status" value="1"/>
</dbReference>
<keyword evidence="1" id="KW-0812">Transmembrane</keyword>
<sequence>MGRNVGPFLVVAGIIIAVLGVLTWVGGLWWVGRLPGDIRIERGNVRIYIPVVSMLVISIVGSIVLTILLHLFRR</sequence>
<dbReference type="AlphaFoldDB" id="A0A498QIF5"/>
<feature type="transmembrane region" description="Helical" evidence="1">
    <location>
        <begin position="47"/>
        <end position="72"/>
    </location>
</feature>
<protein>
    <recommendedName>
        <fullName evidence="4">DUF2905 domain-containing protein</fullName>
    </recommendedName>
</protein>
<evidence type="ECO:0000256" key="1">
    <source>
        <dbReference type="SAM" id="Phobius"/>
    </source>
</evidence>
<proteinExistence type="predicted"/>
<keyword evidence="1" id="KW-1133">Transmembrane helix</keyword>
<organism evidence="2 3">
    <name type="scientific">Mycobacterium pseudokansasii</name>
    <dbReference type="NCBI Taxonomy" id="2341080"/>
    <lineage>
        <taxon>Bacteria</taxon>
        <taxon>Bacillati</taxon>
        <taxon>Actinomycetota</taxon>
        <taxon>Actinomycetes</taxon>
        <taxon>Mycobacteriales</taxon>
        <taxon>Mycobacteriaceae</taxon>
        <taxon>Mycobacterium</taxon>
    </lineage>
</organism>
<dbReference type="EMBL" id="UPHU01000001">
    <property type="protein sequence ID" value="VBA45747.1"/>
    <property type="molecule type" value="Genomic_DNA"/>
</dbReference>
<evidence type="ECO:0000313" key="3">
    <source>
        <dbReference type="Proteomes" id="UP000268285"/>
    </source>
</evidence>
<reference evidence="2 3" key="1">
    <citation type="submission" date="2018-09" db="EMBL/GenBank/DDBJ databases">
        <authorList>
            <person name="Tagini F."/>
        </authorList>
    </citation>
    <scope>NUCLEOTIDE SEQUENCE [LARGE SCALE GENOMIC DNA]</scope>
    <source>
        <strain evidence="2 3">MK142</strain>
    </source>
</reference>
<dbReference type="Proteomes" id="UP000268285">
    <property type="component" value="Unassembled WGS sequence"/>
</dbReference>
<evidence type="ECO:0008006" key="4">
    <source>
        <dbReference type="Google" id="ProtNLM"/>
    </source>
</evidence>
<keyword evidence="3" id="KW-1185">Reference proteome</keyword>
<name>A0A498QIF5_9MYCO</name>
<evidence type="ECO:0000313" key="2">
    <source>
        <dbReference type="EMBL" id="VBA45747.1"/>
    </source>
</evidence>
<accession>A0A498QIF5</accession>
<keyword evidence="1" id="KW-0472">Membrane</keyword>
<feature type="transmembrane region" description="Helical" evidence="1">
    <location>
        <begin position="7"/>
        <end position="27"/>
    </location>
</feature>
<dbReference type="OrthoDB" id="4749304at2"/>
<dbReference type="PANTHER" id="PTHR36443">
    <property type="entry name" value="BSR5223 PROTEIN"/>
    <property type="match status" value="1"/>
</dbReference>